<accession>A0A975BLM6</accession>
<gene>
    <name evidence="1" type="ORF">dnm_037000</name>
</gene>
<keyword evidence="2" id="KW-1185">Reference proteome</keyword>
<dbReference type="PANTHER" id="PTHR35586:SF1">
    <property type="entry name" value="SLL1691 PROTEIN"/>
    <property type="match status" value="1"/>
</dbReference>
<evidence type="ECO:0000313" key="2">
    <source>
        <dbReference type="Proteomes" id="UP000663722"/>
    </source>
</evidence>
<proteinExistence type="predicted"/>
<sequence length="220" mass="26222">MIHVEVQGWKEKDFPRRVYVYNYRIHDLYNRPGVSLAVLADDNEEWYDSVYIHKLWGCLTVFRFPTAKIFDYKKRLEELEKSDNPFAVVVAVHLRTMETKGNDTSRWNWKIELTKSLYRRGFKKQDILNLYHFIDWIMALPEALEKTYHQEIMRFEEEHKMQYITTAERIGMEKGRTEEKNETAKNMLKLGMEIGLICQVTGLSEEDVRKLSKGHGEVTH</sequence>
<dbReference type="PANTHER" id="PTHR35586">
    <property type="entry name" value="SLL1691 PROTEIN"/>
    <property type="match status" value="1"/>
</dbReference>
<organism evidence="1 2">
    <name type="scientific">Desulfonema magnum</name>
    <dbReference type="NCBI Taxonomy" id="45655"/>
    <lineage>
        <taxon>Bacteria</taxon>
        <taxon>Pseudomonadati</taxon>
        <taxon>Thermodesulfobacteriota</taxon>
        <taxon>Desulfobacteria</taxon>
        <taxon>Desulfobacterales</taxon>
        <taxon>Desulfococcaceae</taxon>
        <taxon>Desulfonema</taxon>
    </lineage>
</organism>
<protein>
    <recommendedName>
        <fullName evidence="3">Transposase</fullName>
    </recommendedName>
</protein>
<name>A0A975BLM6_9BACT</name>
<evidence type="ECO:0008006" key="3">
    <source>
        <dbReference type="Google" id="ProtNLM"/>
    </source>
</evidence>
<dbReference type="KEGG" id="dmm:dnm_037000"/>
<reference evidence="1" key="1">
    <citation type="journal article" date="2021" name="Microb. Physiol.">
        <title>Proteogenomic Insights into the Physiology of Marine, Sulfate-Reducing, Filamentous Desulfonema limicola and Desulfonema magnum.</title>
        <authorList>
            <person name="Schnaars V."/>
            <person name="Wohlbrand L."/>
            <person name="Scheve S."/>
            <person name="Hinrichs C."/>
            <person name="Reinhardt R."/>
            <person name="Rabus R."/>
        </authorList>
    </citation>
    <scope>NUCLEOTIDE SEQUENCE</scope>
    <source>
        <strain evidence="1">4be13</strain>
    </source>
</reference>
<evidence type="ECO:0000313" key="1">
    <source>
        <dbReference type="EMBL" id="QTA87666.1"/>
    </source>
</evidence>
<dbReference type="Proteomes" id="UP000663722">
    <property type="component" value="Chromosome"/>
</dbReference>
<dbReference type="EMBL" id="CP061800">
    <property type="protein sequence ID" value="QTA87666.1"/>
    <property type="molecule type" value="Genomic_DNA"/>
</dbReference>
<dbReference type="AlphaFoldDB" id="A0A975BLM6"/>